<sequence length="45" mass="4887">MDELLEAIESSKKGLVVADEVAQQYFGGVALEIDHVPVNSLEDVE</sequence>
<reference evidence="1 2" key="1">
    <citation type="submission" date="2012-11" db="EMBL/GenBank/DDBJ databases">
        <title>Genome assembly of Thiorhodococcus sp. AK35.</title>
        <authorList>
            <person name="Nupur N."/>
            <person name="Khatri I."/>
            <person name="Subramanian S."/>
            <person name="Pinnaka A."/>
        </authorList>
    </citation>
    <scope>NUCLEOTIDE SEQUENCE [LARGE SCALE GENOMIC DNA]</scope>
    <source>
        <strain evidence="1 2">AK35</strain>
    </source>
</reference>
<name>W9VWT7_9GAMM</name>
<protein>
    <submittedName>
        <fullName evidence="1">Uncharacterized protein</fullName>
    </submittedName>
</protein>
<evidence type="ECO:0000313" key="2">
    <source>
        <dbReference type="Proteomes" id="UP000019460"/>
    </source>
</evidence>
<keyword evidence="2" id="KW-1185">Reference proteome</keyword>
<evidence type="ECO:0000313" key="1">
    <source>
        <dbReference type="EMBL" id="EXJ14870.1"/>
    </source>
</evidence>
<proteinExistence type="predicted"/>
<dbReference type="EMBL" id="AONC01000035">
    <property type="protein sequence ID" value="EXJ14870.1"/>
    <property type="molecule type" value="Genomic_DNA"/>
</dbReference>
<accession>W9VWT7</accession>
<dbReference type="Proteomes" id="UP000019460">
    <property type="component" value="Unassembled WGS sequence"/>
</dbReference>
<organism evidence="1 2">
    <name type="scientific">Imhoffiella purpurea</name>
    <dbReference type="NCBI Taxonomy" id="1249627"/>
    <lineage>
        <taxon>Bacteria</taxon>
        <taxon>Pseudomonadati</taxon>
        <taxon>Pseudomonadota</taxon>
        <taxon>Gammaproteobacteria</taxon>
        <taxon>Chromatiales</taxon>
        <taxon>Chromatiaceae</taxon>
        <taxon>Imhoffiella</taxon>
    </lineage>
</organism>
<comment type="caution">
    <text evidence="1">The sequence shown here is derived from an EMBL/GenBank/DDBJ whole genome shotgun (WGS) entry which is preliminary data.</text>
</comment>
<gene>
    <name evidence="1" type="ORF">D779_2076</name>
</gene>
<dbReference type="AlphaFoldDB" id="W9VWT7"/>
<dbReference type="STRING" id="1249627.D779_2076"/>